<reference evidence="4 5" key="1">
    <citation type="submission" date="2016-11" db="EMBL/GenBank/DDBJ databases">
        <authorList>
            <person name="Jaros S."/>
            <person name="Januszkiewicz K."/>
            <person name="Wedrychowicz H."/>
        </authorList>
    </citation>
    <scope>NUCLEOTIDE SEQUENCE [LARGE SCALE GENOMIC DNA]</scope>
    <source>
        <strain evidence="4">NCIMB 2154T</strain>
    </source>
</reference>
<dbReference type="Gene3D" id="3.40.50.2300">
    <property type="match status" value="1"/>
</dbReference>
<evidence type="ECO:0000313" key="5">
    <source>
        <dbReference type="Proteomes" id="UP000231564"/>
    </source>
</evidence>
<dbReference type="EMBL" id="LT634361">
    <property type="protein sequence ID" value="SFZ84929.1"/>
    <property type="molecule type" value="Genomic_DNA"/>
</dbReference>
<dbReference type="AlphaFoldDB" id="A0A2H1ED58"/>
<dbReference type="Pfam" id="PF00072">
    <property type="entry name" value="Response_reg"/>
    <property type="match status" value="1"/>
</dbReference>
<dbReference type="Proteomes" id="UP000231564">
    <property type="component" value="Chromosome MARIT"/>
</dbReference>
<dbReference type="SUPFAM" id="SSF52172">
    <property type="entry name" value="CheY-like"/>
    <property type="match status" value="1"/>
</dbReference>
<dbReference type="GO" id="GO:0000156">
    <property type="term" value="F:phosphorelay response regulator activity"/>
    <property type="evidence" value="ECO:0007669"/>
    <property type="project" value="InterPro"/>
</dbReference>
<evidence type="ECO:0000256" key="1">
    <source>
        <dbReference type="PROSITE-ProRule" id="PRU00169"/>
    </source>
</evidence>
<sequence>MLKIVLIDDERDALEALEWKIKRVFEDVHITKCSSPVIGVKLVKEIAPEIVFLDIQMPEMDGFSFISQFSERNFKVVFTTAYDEYGIKAIKAKAFDYLLKPIDIDELTLVLVQVKKEVESRNVATKINISADGRIYLISKETVLYLKSDGSYTSVYLTSGKKIIATKTLKDIQKKFNFPEFFRVHNSYVINLDFVIEYNKGVNELTMKDGARVSVSRSKKSELMEKLYLDK</sequence>
<keyword evidence="1" id="KW-0597">Phosphoprotein</keyword>
<dbReference type="KEGG" id="tmar:MARIT_2975"/>
<dbReference type="STRING" id="1349785.GCA_000509405_02535"/>
<dbReference type="Gene3D" id="2.40.50.1020">
    <property type="entry name" value="LytTr DNA-binding domain"/>
    <property type="match status" value="1"/>
</dbReference>
<gene>
    <name evidence="4" type="ORF">MARIT_2975</name>
</gene>
<name>A0A2H1ED58_9FLAO</name>
<dbReference type="InterPro" id="IPR046947">
    <property type="entry name" value="LytR-like"/>
</dbReference>
<dbReference type="PANTHER" id="PTHR37299">
    <property type="entry name" value="TRANSCRIPTIONAL REGULATOR-RELATED"/>
    <property type="match status" value="1"/>
</dbReference>
<feature type="modified residue" description="4-aspartylphosphate" evidence="1">
    <location>
        <position position="54"/>
    </location>
</feature>
<dbReference type="PROSITE" id="PS50930">
    <property type="entry name" value="HTH_LYTTR"/>
    <property type="match status" value="1"/>
</dbReference>
<proteinExistence type="predicted"/>
<evidence type="ECO:0000259" key="2">
    <source>
        <dbReference type="PROSITE" id="PS50110"/>
    </source>
</evidence>
<dbReference type="OrthoDB" id="2168082at2"/>
<keyword evidence="5" id="KW-1185">Reference proteome</keyword>
<dbReference type="Pfam" id="PF04397">
    <property type="entry name" value="LytTR"/>
    <property type="match status" value="1"/>
</dbReference>
<accession>A0A2H1ED58</accession>
<dbReference type="SMART" id="SM00850">
    <property type="entry name" value="LytTR"/>
    <property type="match status" value="1"/>
</dbReference>
<feature type="domain" description="HTH LytTR-type" evidence="3">
    <location>
        <begin position="127"/>
        <end position="229"/>
    </location>
</feature>
<dbReference type="GeneID" id="47724420"/>
<dbReference type="GO" id="GO:0003677">
    <property type="term" value="F:DNA binding"/>
    <property type="evidence" value="ECO:0007669"/>
    <property type="project" value="InterPro"/>
</dbReference>
<protein>
    <submittedName>
        <fullName evidence="4">Two-component system response regulatory protein, LytTR family</fullName>
    </submittedName>
</protein>
<evidence type="ECO:0000313" key="4">
    <source>
        <dbReference type="EMBL" id="SFZ84929.1"/>
    </source>
</evidence>
<dbReference type="PROSITE" id="PS50110">
    <property type="entry name" value="RESPONSE_REGULATORY"/>
    <property type="match status" value="1"/>
</dbReference>
<organism evidence="4 5">
    <name type="scientific">Tenacibaculum maritimum NCIMB 2154</name>
    <dbReference type="NCBI Taxonomy" id="1349785"/>
    <lineage>
        <taxon>Bacteria</taxon>
        <taxon>Pseudomonadati</taxon>
        <taxon>Bacteroidota</taxon>
        <taxon>Flavobacteriia</taxon>
        <taxon>Flavobacteriales</taxon>
        <taxon>Flavobacteriaceae</taxon>
        <taxon>Tenacibaculum</taxon>
    </lineage>
</organism>
<dbReference type="InterPro" id="IPR001789">
    <property type="entry name" value="Sig_transdc_resp-reg_receiver"/>
</dbReference>
<dbReference type="RefSeq" id="WP_024740175.1">
    <property type="nucleotide sequence ID" value="NZ_BAUG01000004.1"/>
</dbReference>
<dbReference type="InterPro" id="IPR007492">
    <property type="entry name" value="LytTR_DNA-bd_dom"/>
</dbReference>
<dbReference type="SMART" id="SM00448">
    <property type="entry name" value="REC"/>
    <property type="match status" value="1"/>
</dbReference>
<evidence type="ECO:0000259" key="3">
    <source>
        <dbReference type="PROSITE" id="PS50930"/>
    </source>
</evidence>
<dbReference type="PANTHER" id="PTHR37299:SF1">
    <property type="entry name" value="STAGE 0 SPORULATION PROTEIN A HOMOLOG"/>
    <property type="match status" value="1"/>
</dbReference>
<dbReference type="InterPro" id="IPR011006">
    <property type="entry name" value="CheY-like_superfamily"/>
</dbReference>
<feature type="domain" description="Response regulatory" evidence="2">
    <location>
        <begin position="3"/>
        <end position="115"/>
    </location>
</feature>